<gene>
    <name evidence="21" type="ORF">G8770_23460</name>
</gene>
<feature type="coiled-coil region" evidence="16">
    <location>
        <begin position="214"/>
        <end position="319"/>
    </location>
</feature>
<accession>A0A9E5T381</accession>
<dbReference type="InterPro" id="IPR027417">
    <property type="entry name" value="P-loop_NTPase"/>
</dbReference>
<comment type="similarity">
    <text evidence="2">Belongs to the CpsD/CapB family.</text>
</comment>
<keyword evidence="5" id="KW-1003">Cell membrane</keyword>
<comment type="subcellular location">
    <subcellularLocation>
        <location evidence="1">Cell inner membrane</location>
        <topology evidence="1">Multi-pass membrane protein</topology>
    </subcellularLocation>
</comment>
<dbReference type="RefSeq" id="WP_167192486.1">
    <property type="nucleotide sequence ID" value="NZ_JAAONZ010000036.1"/>
</dbReference>
<evidence type="ECO:0000256" key="8">
    <source>
        <dbReference type="ARBA" id="ARBA00022692"/>
    </source>
</evidence>
<dbReference type="AlphaFoldDB" id="A0A9E5T381"/>
<dbReference type="PANTHER" id="PTHR32309:SF13">
    <property type="entry name" value="FERRIC ENTEROBACTIN TRANSPORT PROTEIN FEPE"/>
    <property type="match status" value="1"/>
</dbReference>
<dbReference type="Gene3D" id="3.40.50.300">
    <property type="entry name" value="P-loop containing nucleotide triphosphate hydrolases"/>
    <property type="match status" value="1"/>
</dbReference>
<feature type="domain" description="Tyrosine-protein kinase G-rich" evidence="20">
    <location>
        <begin position="389"/>
        <end position="462"/>
    </location>
</feature>
<evidence type="ECO:0000256" key="14">
    <source>
        <dbReference type="ARBA" id="ARBA00023137"/>
    </source>
</evidence>
<feature type="domain" description="AAA" evidence="19">
    <location>
        <begin position="542"/>
        <end position="687"/>
    </location>
</feature>
<dbReference type="InterPro" id="IPR032807">
    <property type="entry name" value="GNVR"/>
</dbReference>
<evidence type="ECO:0000256" key="5">
    <source>
        <dbReference type="ARBA" id="ARBA00022475"/>
    </source>
</evidence>
<evidence type="ECO:0000313" key="22">
    <source>
        <dbReference type="Proteomes" id="UP000787472"/>
    </source>
</evidence>
<dbReference type="CDD" id="cd05387">
    <property type="entry name" value="BY-kinase"/>
    <property type="match status" value="1"/>
</dbReference>
<evidence type="ECO:0000256" key="12">
    <source>
        <dbReference type="ARBA" id="ARBA00022989"/>
    </source>
</evidence>
<dbReference type="Pfam" id="PF13807">
    <property type="entry name" value="GNVR"/>
    <property type="match status" value="1"/>
</dbReference>
<keyword evidence="8 17" id="KW-0812">Transmembrane</keyword>
<organism evidence="21 22">
    <name type="scientific">Pseudomaricurvus hydrocarbonicus</name>
    <dbReference type="NCBI Taxonomy" id="1470433"/>
    <lineage>
        <taxon>Bacteria</taxon>
        <taxon>Pseudomonadati</taxon>
        <taxon>Pseudomonadota</taxon>
        <taxon>Gammaproteobacteria</taxon>
        <taxon>Cellvibrionales</taxon>
        <taxon>Cellvibrionaceae</taxon>
        <taxon>Pseudomaricurvus</taxon>
    </lineage>
</organism>
<evidence type="ECO:0000256" key="16">
    <source>
        <dbReference type="SAM" id="Coils"/>
    </source>
</evidence>
<evidence type="ECO:0000256" key="6">
    <source>
        <dbReference type="ARBA" id="ARBA00022519"/>
    </source>
</evidence>
<keyword evidence="10" id="KW-0418">Kinase</keyword>
<comment type="caution">
    <text evidence="21">The sequence shown here is derived from an EMBL/GenBank/DDBJ whole genome shotgun (WGS) entry which is preliminary data.</text>
</comment>
<keyword evidence="16" id="KW-0175">Coiled coil</keyword>
<dbReference type="InterPro" id="IPR003856">
    <property type="entry name" value="LPS_length_determ_N"/>
</dbReference>
<keyword evidence="14" id="KW-0829">Tyrosine-protein kinase</keyword>
<evidence type="ECO:0000256" key="15">
    <source>
        <dbReference type="ARBA" id="ARBA00051245"/>
    </source>
</evidence>
<evidence type="ECO:0000259" key="19">
    <source>
        <dbReference type="Pfam" id="PF13614"/>
    </source>
</evidence>
<evidence type="ECO:0000256" key="13">
    <source>
        <dbReference type="ARBA" id="ARBA00023136"/>
    </source>
</evidence>
<dbReference type="PANTHER" id="PTHR32309">
    <property type="entry name" value="TYROSINE-PROTEIN KINASE"/>
    <property type="match status" value="1"/>
</dbReference>
<protein>
    <recommendedName>
        <fullName evidence="4">non-specific protein-tyrosine kinase</fullName>
        <ecNumber evidence="4">2.7.10.2</ecNumber>
    </recommendedName>
</protein>
<dbReference type="GO" id="GO:0005886">
    <property type="term" value="C:plasma membrane"/>
    <property type="evidence" value="ECO:0007669"/>
    <property type="project" value="UniProtKB-SubCell"/>
</dbReference>
<dbReference type="NCBIfam" id="TIGR01007">
    <property type="entry name" value="eps_fam"/>
    <property type="match status" value="1"/>
</dbReference>
<comment type="similarity">
    <text evidence="3">Belongs to the etk/wzc family.</text>
</comment>
<reference evidence="21" key="1">
    <citation type="submission" date="2020-03" db="EMBL/GenBank/DDBJ databases">
        <authorList>
            <person name="Guo F."/>
        </authorList>
    </citation>
    <scope>NUCLEOTIDE SEQUENCE</scope>
    <source>
        <strain evidence="21">JCM 30134</strain>
    </source>
</reference>
<dbReference type="GO" id="GO:0005524">
    <property type="term" value="F:ATP binding"/>
    <property type="evidence" value="ECO:0007669"/>
    <property type="project" value="UniProtKB-KW"/>
</dbReference>
<evidence type="ECO:0000256" key="2">
    <source>
        <dbReference type="ARBA" id="ARBA00007316"/>
    </source>
</evidence>
<evidence type="ECO:0000259" key="18">
    <source>
        <dbReference type="Pfam" id="PF02706"/>
    </source>
</evidence>
<dbReference type="InterPro" id="IPR005702">
    <property type="entry name" value="Wzc-like_C"/>
</dbReference>
<evidence type="ECO:0000256" key="9">
    <source>
        <dbReference type="ARBA" id="ARBA00022741"/>
    </source>
</evidence>
<feature type="transmembrane region" description="Helical" evidence="17">
    <location>
        <begin position="32"/>
        <end position="50"/>
    </location>
</feature>
<dbReference type="InterPro" id="IPR025669">
    <property type="entry name" value="AAA_dom"/>
</dbReference>
<dbReference type="GO" id="GO:0004715">
    <property type="term" value="F:non-membrane spanning protein tyrosine kinase activity"/>
    <property type="evidence" value="ECO:0007669"/>
    <property type="project" value="UniProtKB-EC"/>
</dbReference>
<evidence type="ECO:0000256" key="10">
    <source>
        <dbReference type="ARBA" id="ARBA00022777"/>
    </source>
</evidence>
<dbReference type="EC" id="2.7.10.2" evidence="4"/>
<sequence>MKDLTSADQRPEFQEEVIDLRHYWRVLMQHKWNIAALSFVVTLLTVLVVFSMTPVFKASTTVLIESEQAKVLSIEDVYGLNTTNKEYFLTQFEILKSRDLAERVIRRLKLDTHPLFDPRQRESGFSLRALIPVDDDEAPLTEQEIFDDVFAQFNDALSIEPVRNTQLVKINFESADPKLAAAITNTLADVFIESYMEAKLSATRKAADWLGERLGDLRDTLQASEERLQDYRESAELVDVQGVQTMGAEELEQLTQRYVEARRNLTELQNIAEQVQSLGGSPTIDQLMAIPSVLRHPLVQSLKQSQAEAERKVAELSKRYGPKHPKMKAAMSESSQALGELKRQVQRVGSGLQADYRAAMQTERTFAAQLDDAKKRLQGINRKEFKLRELEREVQTNRQLYDMFMKRAKETDEAGGLQAAHARVIDPAVAPRLPVKPKKALIALLAMVASGMLGVMLAFLQDALNNTVRTPDDVDEKLRAPMLGFLPLVKSNKSEQAFEGFLSDGKSNFAEAIRTIRTGLMLSNLDEPHKITVITSSVPNEGKSTVSLNLAEAVGQMEKVLLIDADMRRPTLAKTIGLPRSAPGLSNLVAGTADFKDCVHKLPNSTVDVITAGVVPGNPLELLSSKRFAQVLQKLSERYDRILIDSAPTHAVSDAMVLSTYADALVYVVKADDTAAPLAAKGINRLKEVGATITGVVLNQVDVEKTSNYGSYYAGYYQGYGYTSEEEAA</sequence>
<name>A0A9E5T381_9GAMM</name>
<keyword evidence="11" id="KW-0067">ATP-binding</keyword>
<dbReference type="Pfam" id="PF13614">
    <property type="entry name" value="AAA_31"/>
    <property type="match status" value="1"/>
</dbReference>
<dbReference type="EMBL" id="JAAONZ010000036">
    <property type="protein sequence ID" value="NHO68521.1"/>
    <property type="molecule type" value="Genomic_DNA"/>
</dbReference>
<evidence type="ECO:0000256" key="17">
    <source>
        <dbReference type="SAM" id="Phobius"/>
    </source>
</evidence>
<proteinExistence type="inferred from homology"/>
<keyword evidence="7" id="KW-0808">Transferase</keyword>
<evidence type="ECO:0000256" key="11">
    <source>
        <dbReference type="ARBA" id="ARBA00022840"/>
    </source>
</evidence>
<evidence type="ECO:0000256" key="4">
    <source>
        <dbReference type="ARBA" id="ARBA00011903"/>
    </source>
</evidence>
<evidence type="ECO:0000256" key="7">
    <source>
        <dbReference type="ARBA" id="ARBA00022679"/>
    </source>
</evidence>
<dbReference type="InterPro" id="IPR050445">
    <property type="entry name" value="Bact_polysacc_biosynth/exp"/>
</dbReference>
<evidence type="ECO:0000259" key="20">
    <source>
        <dbReference type="Pfam" id="PF13807"/>
    </source>
</evidence>
<feature type="domain" description="Polysaccharide chain length determinant N-terminal" evidence="18">
    <location>
        <begin position="18"/>
        <end position="107"/>
    </location>
</feature>
<dbReference type="Pfam" id="PF02706">
    <property type="entry name" value="Wzz"/>
    <property type="match status" value="1"/>
</dbReference>
<keyword evidence="6" id="KW-0997">Cell inner membrane</keyword>
<evidence type="ECO:0000256" key="1">
    <source>
        <dbReference type="ARBA" id="ARBA00004429"/>
    </source>
</evidence>
<keyword evidence="9" id="KW-0547">Nucleotide-binding</keyword>
<evidence type="ECO:0000256" key="3">
    <source>
        <dbReference type="ARBA" id="ARBA00008883"/>
    </source>
</evidence>
<dbReference type="Proteomes" id="UP000787472">
    <property type="component" value="Unassembled WGS sequence"/>
</dbReference>
<dbReference type="SUPFAM" id="SSF52540">
    <property type="entry name" value="P-loop containing nucleoside triphosphate hydrolases"/>
    <property type="match status" value="1"/>
</dbReference>
<evidence type="ECO:0000313" key="21">
    <source>
        <dbReference type="EMBL" id="NHO68521.1"/>
    </source>
</evidence>
<keyword evidence="22" id="KW-1185">Reference proteome</keyword>
<keyword evidence="13 17" id="KW-0472">Membrane</keyword>
<comment type="catalytic activity">
    <reaction evidence="15">
        <text>L-tyrosyl-[protein] + ATP = O-phospho-L-tyrosyl-[protein] + ADP + H(+)</text>
        <dbReference type="Rhea" id="RHEA:10596"/>
        <dbReference type="Rhea" id="RHEA-COMP:10136"/>
        <dbReference type="Rhea" id="RHEA-COMP:20101"/>
        <dbReference type="ChEBI" id="CHEBI:15378"/>
        <dbReference type="ChEBI" id="CHEBI:30616"/>
        <dbReference type="ChEBI" id="CHEBI:46858"/>
        <dbReference type="ChEBI" id="CHEBI:61978"/>
        <dbReference type="ChEBI" id="CHEBI:456216"/>
        <dbReference type="EC" id="2.7.10.2"/>
    </reaction>
</comment>
<keyword evidence="12 17" id="KW-1133">Transmembrane helix</keyword>